<dbReference type="EMBL" id="CADCVN010001355">
    <property type="protein sequence ID" value="CAA9529606.1"/>
    <property type="molecule type" value="Genomic_DNA"/>
</dbReference>
<proteinExistence type="predicted"/>
<sequence>MNVFWDDGWLSKILSKPQKKCTKKPSFFSVLKTLLLLSFWYNCP</sequence>
<gene>
    <name evidence="1" type="ORF">AVDCRST_MAG96-3468</name>
</gene>
<organism evidence="1">
    <name type="scientific">uncultured Segetibacter sp</name>
    <dbReference type="NCBI Taxonomy" id="481133"/>
    <lineage>
        <taxon>Bacteria</taxon>
        <taxon>Pseudomonadati</taxon>
        <taxon>Bacteroidota</taxon>
        <taxon>Chitinophagia</taxon>
        <taxon>Chitinophagales</taxon>
        <taxon>Chitinophagaceae</taxon>
        <taxon>Segetibacter</taxon>
        <taxon>environmental samples</taxon>
    </lineage>
</organism>
<evidence type="ECO:0000313" key="1">
    <source>
        <dbReference type="EMBL" id="CAA9529606.1"/>
    </source>
</evidence>
<reference evidence="1" key="1">
    <citation type="submission" date="2020-02" db="EMBL/GenBank/DDBJ databases">
        <authorList>
            <person name="Meier V. D."/>
        </authorList>
    </citation>
    <scope>NUCLEOTIDE SEQUENCE</scope>
    <source>
        <strain evidence="1">AVDCRST_MAG96</strain>
    </source>
</reference>
<name>A0A6J4TSW7_9BACT</name>
<accession>A0A6J4TSW7</accession>
<dbReference type="AlphaFoldDB" id="A0A6J4TSW7"/>
<protein>
    <submittedName>
        <fullName evidence="1">Uncharacterized protein</fullName>
    </submittedName>
</protein>